<dbReference type="eggNOG" id="ENOG502ZV5Q">
    <property type="taxonomic scope" value="Bacteria"/>
</dbReference>
<dbReference type="GO" id="GO:0005737">
    <property type="term" value="C:cytoplasm"/>
    <property type="evidence" value="ECO:0007669"/>
    <property type="project" value="InterPro"/>
</dbReference>
<proteinExistence type="predicted"/>
<dbReference type="KEGG" id="shg:Sph21_0585"/>
<name>F4C8X7_SPHS2</name>
<dbReference type="GO" id="GO:0016070">
    <property type="term" value="P:RNA metabolic process"/>
    <property type="evidence" value="ECO:0007669"/>
    <property type="project" value="InterPro"/>
</dbReference>
<dbReference type="GO" id="GO:0016788">
    <property type="term" value="F:hydrolase activity, acting on ester bonds"/>
    <property type="evidence" value="ECO:0007669"/>
    <property type="project" value="InterPro"/>
</dbReference>
<dbReference type="AlphaFoldDB" id="F4C8X7"/>
<sequence length="66" mass="7635">MAEKKTRKVKLYAKWRELQTSRPGGKSVPWLNVSGVWLEQAGFHVGDQVTITVEQNQLIIKPYEHE</sequence>
<feature type="domain" description="Toxin SymE-like" evidence="1">
    <location>
        <begin position="25"/>
        <end position="62"/>
    </location>
</feature>
<dbReference type="HOGENOM" id="CLU_2715032_0_0_10"/>
<protein>
    <recommendedName>
        <fullName evidence="1">Toxin SymE-like domain-containing protein</fullName>
    </recommendedName>
</protein>
<dbReference type="GO" id="GO:0003677">
    <property type="term" value="F:DNA binding"/>
    <property type="evidence" value="ECO:0007669"/>
    <property type="project" value="InterPro"/>
</dbReference>
<dbReference type="EMBL" id="CP002584">
    <property type="protein sequence ID" value="ADZ77166.1"/>
    <property type="molecule type" value="Genomic_DNA"/>
</dbReference>
<organism evidence="2">
    <name type="scientific">Sphingobacterium sp. (strain 21)</name>
    <dbReference type="NCBI Taxonomy" id="743722"/>
    <lineage>
        <taxon>Bacteria</taxon>
        <taxon>Pseudomonadati</taxon>
        <taxon>Bacteroidota</taxon>
        <taxon>Sphingobacteriia</taxon>
        <taxon>Sphingobacteriales</taxon>
        <taxon>Sphingobacteriaceae</taxon>
        <taxon>Sphingobacterium</taxon>
    </lineage>
</organism>
<reference evidence="2" key="1">
    <citation type="submission" date="2011-03" db="EMBL/GenBank/DDBJ databases">
        <title>Complete sequence of Sphingobacterium sp. 21.</title>
        <authorList>
            <consortium name="US DOE Joint Genome Institute"/>
            <person name="Lucas S."/>
            <person name="Copeland A."/>
            <person name="Lapidus A."/>
            <person name="Cheng J.-F."/>
            <person name="Goodwin L."/>
            <person name="Pitluck S."/>
            <person name="Davenport K."/>
            <person name="Detter J.C."/>
            <person name="Han C."/>
            <person name="Tapia R."/>
            <person name="Land M."/>
            <person name="Hauser L."/>
            <person name="Kyrpides N."/>
            <person name="Ivanova N."/>
            <person name="Ovchinnikova G."/>
            <person name="Pagani I."/>
            <person name="Siebers A.K."/>
            <person name="Allgaier M."/>
            <person name="Thelen M.P."/>
            <person name="Hugenholtz P."/>
            <person name="Woyke T."/>
        </authorList>
    </citation>
    <scope>NUCLEOTIDE SEQUENCE</scope>
    <source>
        <strain evidence="2">21</strain>
    </source>
</reference>
<dbReference type="InterPro" id="IPR014944">
    <property type="entry name" value="Toxin_SymE-like"/>
</dbReference>
<gene>
    <name evidence="2" type="ordered locus">Sph21_0585</name>
</gene>
<accession>F4C8X7</accession>
<evidence type="ECO:0000313" key="2">
    <source>
        <dbReference type="EMBL" id="ADZ77166.1"/>
    </source>
</evidence>
<dbReference type="GO" id="GO:0003723">
    <property type="term" value="F:RNA binding"/>
    <property type="evidence" value="ECO:0007669"/>
    <property type="project" value="InterPro"/>
</dbReference>
<dbReference type="Gene3D" id="2.10.260.10">
    <property type="match status" value="1"/>
</dbReference>
<dbReference type="PATRIC" id="fig|743722.3.peg.635"/>
<dbReference type="OrthoDB" id="9803936at2"/>
<dbReference type="Pfam" id="PF08845">
    <property type="entry name" value="SymE_toxin"/>
    <property type="match status" value="1"/>
</dbReference>
<evidence type="ECO:0000259" key="1">
    <source>
        <dbReference type="Pfam" id="PF08845"/>
    </source>
</evidence>